<accession>I3SCE6</accession>
<dbReference type="EMBL" id="BT138143">
    <property type="protein sequence ID" value="AFK37938.1"/>
    <property type="molecule type" value="mRNA"/>
</dbReference>
<proteinExistence type="evidence at transcript level"/>
<protein>
    <submittedName>
        <fullName evidence="1">Uncharacterized protein</fullName>
    </submittedName>
</protein>
<dbReference type="AlphaFoldDB" id="I3SCE6"/>
<sequence length="97" mass="11408">MFSFLYSELNLSIIKKRFHLFSKNLDSTFLPTKWIHKNKQFLRSTKRINEFMKLQTPKPKIFLRRGFKNDVVTNESASFTGGATTVTSFHKSLEFDV</sequence>
<organism evidence="1">
    <name type="scientific">Medicago truncatula</name>
    <name type="common">Barrel medic</name>
    <name type="synonym">Medicago tribuloides</name>
    <dbReference type="NCBI Taxonomy" id="3880"/>
    <lineage>
        <taxon>Eukaryota</taxon>
        <taxon>Viridiplantae</taxon>
        <taxon>Streptophyta</taxon>
        <taxon>Embryophyta</taxon>
        <taxon>Tracheophyta</taxon>
        <taxon>Spermatophyta</taxon>
        <taxon>Magnoliopsida</taxon>
        <taxon>eudicotyledons</taxon>
        <taxon>Gunneridae</taxon>
        <taxon>Pentapetalae</taxon>
        <taxon>rosids</taxon>
        <taxon>fabids</taxon>
        <taxon>Fabales</taxon>
        <taxon>Fabaceae</taxon>
        <taxon>Papilionoideae</taxon>
        <taxon>50 kb inversion clade</taxon>
        <taxon>NPAAA clade</taxon>
        <taxon>Hologalegina</taxon>
        <taxon>IRL clade</taxon>
        <taxon>Trifolieae</taxon>
        <taxon>Medicago</taxon>
    </lineage>
</organism>
<reference evidence="1" key="1">
    <citation type="submission" date="2012-05" db="EMBL/GenBank/DDBJ databases">
        <authorList>
            <person name="Krishnakumar V."/>
            <person name="Cheung F."/>
            <person name="Xiao Y."/>
            <person name="Chan A."/>
            <person name="Moskal W.A."/>
            <person name="Town C.D."/>
        </authorList>
    </citation>
    <scope>NUCLEOTIDE SEQUENCE</scope>
</reference>
<name>I3SCE6_MEDTR</name>
<evidence type="ECO:0000313" key="1">
    <source>
        <dbReference type="EMBL" id="AFK37938.1"/>
    </source>
</evidence>